<accession>W4JUS4</accession>
<dbReference type="Gene3D" id="3.20.20.80">
    <property type="entry name" value="Glycosidases"/>
    <property type="match status" value="1"/>
</dbReference>
<proteinExistence type="inferred from homology"/>
<reference evidence="7 8" key="1">
    <citation type="journal article" date="2012" name="New Phytol.">
        <title>Insight into trade-off between wood decay and parasitism from the genome of a fungal forest pathogen.</title>
        <authorList>
            <person name="Olson A."/>
            <person name="Aerts A."/>
            <person name="Asiegbu F."/>
            <person name="Belbahri L."/>
            <person name="Bouzid O."/>
            <person name="Broberg A."/>
            <person name="Canback B."/>
            <person name="Coutinho P.M."/>
            <person name="Cullen D."/>
            <person name="Dalman K."/>
            <person name="Deflorio G."/>
            <person name="van Diepen L.T."/>
            <person name="Dunand C."/>
            <person name="Duplessis S."/>
            <person name="Durling M."/>
            <person name="Gonthier P."/>
            <person name="Grimwood J."/>
            <person name="Fossdal C.G."/>
            <person name="Hansson D."/>
            <person name="Henrissat B."/>
            <person name="Hietala A."/>
            <person name="Himmelstrand K."/>
            <person name="Hoffmeister D."/>
            <person name="Hogberg N."/>
            <person name="James T.Y."/>
            <person name="Karlsson M."/>
            <person name="Kohler A."/>
            <person name="Kues U."/>
            <person name="Lee Y.H."/>
            <person name="Lin Y.C."/>
            <person name="Lind M."/>
            <person name="Lindquist E."/>
            <person name="Lombard V."/>
            <person name="Lucas S."/>
            <person name="Lunden K."/>
            <person name="Morin E."/>
            <person name="Murat C."/>
            <person name="Park J."/>
            <person name="Raffaello T."/>
            <person name="Rouze P."/>
            <person name="Salamov A."/>
            <person name="Schmutz J."/>
            <person name="Solheim H."/>
            <person name="Stahlberg J."/>
            <person name="Velez H."/>
            <person name="de Vries R.P."/>
            <person name="Wiebenga A."/>
            <person name="Woodward S."/>
            <person name="Yakovlev I."/>
            <person name="Garbelotto M."/>
            <person name="Martin F."/>
            <person name="Grigoriev I.V."/>
            <person name="Stenlid J."/>
        </authorList>
    </citation>
    <scope>NUCLEOTIDE SEQUENCE [LARGE SCALE GENOMIC DNA]</scope>
    <source>
        <strain evidence="7 8">TC 32-1</strain>
    </source>
</reference>
<dbReference type="KEGG" id="hir:HETIRDRAFT_37715"/>
<evidence type="ECO:0000256" key="1">
    <source>
        <dbReference type="ARBA" id="ARBA00001695"/>
    </source>
</evidence>
<dbReference type="PANTHER" id="PTHR34983:SF1">
    <property type="entry name" value="ARABINOGALACTAN ENDO-BETA-1,4-GALACTANASE A"/>
    <property type="match status" value="1"/>
</dbReference>
<comment type="catalytic activity">
    <reaction evidence="1 6">
        <text>The enzyme specifically hydrolyzes (1-&gt;4)-beta-D-galactosidic linkages in type I arabinogalactans.</text>
        <dbReference type="EC" id="3.2.1.89"/>
    </reaction>
</comment>
<keyword evidence="4 6" id="KW-0378">Hydrolase</keyword>
<name>W4JUS4_HETIT</name>
<feature type="signal peptide" evidence="6">
    <location>
        <begin position="1"/>
        <end position="17"/>
    </location>
</feature>
<organism evidence="7 8">
    <name type="scientific">Heterobasidion irregulare (strain TC 32-1)</name>
    <dbReference type="NCBI Taxonomy" id="747525"/>
    <lineage>
        <taxon>Eukaryota</taxon>
        <taxon>Fungi</taxon>
        <taxon>Dikarya</taxon>
        <taxon>Basidiomycota</taxon>
        <taxon>Agaricomycotina</taxon>
        <taxon>Agaricomycetes</taxon>
        <taxon>Russulales</taxon>
        <taxon>Bondarzewiaceae</taxon>
        <taxon>Heterobasidion</taxon>
        <taxon>Heterobasidion annosum species complex</taxon>
    </lineage>
</organism>
<dbReference type="GO" id="GO:0045490">
    <property type="term" value="P:pectin catabolic process"/>
    <property type="evidence" value="ECO:0007669"/>
    <property type="project" value="TreeGrafter"/>
</dbReference>
<dbReference type="SUPFAM" id="SSF51445">
    <property type="entry name" value="(Trans)glycosidases"/>
    <property type="match status" value="1"/>
</dbReference>
<dbReference type="EC" id="3.2.1.89" evidence="3 6"/>
<evidence type="ECO:0000256" key="3">
    <source>
        <dbReference type="ARBA" id="ARBA00012556"/>
    </source>
</evidence>
<dbReference type="GeneID" id="20671867"/>
<dbReference type="PANTHER" id="PTHR34983">
    <property type="entry name" value="ARABINOGALACTAN ENDO-BETA-1,4-GALACTANASE A"/>
    <property type="match status" value="1"/>
</dbReference>
<evidence type="ECO:0000256" key="6">
    <source>
        <dbReference type="RuleBase" id="RU361192"/>
    </source>
</evidence>
<dbReference type="InParanoid" id="W4JUS4"/>
<evidence type="ECO:0000313" key="8">
    <source>
        <dbReference type="Proteomes" id="UP000030671"/>
    </source>
</evidence>
<evidence type="ECO:0000313" key="7">
    <source>
        <dbReference type="EMBL" id="ETW76651.1"/>
    </source>
</evidence>
<keyword evidence="6" id="KW-0732">Signal</keyword>
<dbReference type="OrthoDB" id="110914at2759"/>
<keyword evidence="5 6" id="KW-0326">Glycosidase</keyword>
<evidence type="ECO:0000256" key="2">
    <source>
        <dbReference type="ARBA" id="ARBA00010687"/>
    </source>
</evidence>
<feature type="chain" id="PRO_5005150313" description="Arabinogalactan endo-beta-1,4-galactanase" evidence="6">
    <location>
        <begin position="18"/>
        <end position="341"/>
    </location>
</feature>
<comment type="similarity">
    <text evidence="2 6">Belongs to the glycosyl hydrolase 53 family.</text>
</comment>
<dbReference type="AlphaFoldDB" id="W4JUS4"/>
<gene>
    <name evidence="7" type="ORF">HETIRDRAFT_37715</name>
</gene>
<dbReference type="eggNOG" id="ENOG502QU6R">
    <property type="taxonomic scope" value="Eukaryota"/>
</dbReference>
<dbReference type="STRING" id="747525.W4JUS4"/>
<dbReference type="GO" id="GO:0015926">
    <property type="term" value="F:glucosidase activity"/>
    <property type="evidence" value="ECO:0007669"/>
    <property type="project" value="InterPro"/>
</dbReference>
<dbReference type="EMBL" id="KI925464">
    <property type="protein sequence ID" value="ETW76651.1"/>
    <property type="molecule type" value="Genomic_DNA"/>
</dbReference>
<keyword evidence="8" id="KW-1185">Reference proteome</keyword>
<dbReference type="Proteomes" id="UP000030671">
    <property type="component" value="Unassembled WGS sequence"/>
</dbReference>
<dbReference type="InterPro" id="IPR017853">
    <property type="entry name" value="GH"/>
</dbReference>
<evidence type="ECO:0000256" key="4">
    <source>
        <dbReference type="ARBA" id="ARBA00022801"/>
    </source>
</evidence>
<evidence type="ECO:0000256" key="5">
    <source>
        <dbReference type="ARBA" id="ARBA00023295"/>
    </source>
</evidence>
<dbReference type="HOGENOM" id="CLU_011259_0_0_1"/>
<sequence length="341" mass="36371">MICYLLLSCIFFAHSLALTYKGADLSSILLVESQGVKYTDGGPAKPFETILTSHGSNTARIRVWTTGQYDLQYGLKLAKRVKAAGMTLIVDLHYSDTWADPGHQSIPSGWPTTLSGLNTQIYTYTKDVVKQFSDQGTPIDILQVGNEINNGLLWPVAEISVNGINPVSQLLHSAINGAKSVASPKILIHLANGWDWSGLSSFFSGVFIQGALATSDVDIIGVSFYPFYDSGATLAALKSSLTNLANTYGKPIVVAETDWPVSCSGVSLTEPSIPVSVAGQLTWITDIKNVLSGLPKGLGQGIFYWEPGWIGNAALGSACSDNLLVSSSGATRSSINIFKNM</sequence>
<protein>
    <recommendedName>
        <fullName evidence="3 6">Arabinogalactan endo-beta-1,4-galactanase</fullName>
        <ecNumber evidence="3 6">3.2.1.89</ecNumber>
    </recommendedName>
</protein>
<dbReference type="GO" id="GO:0031218">
    <property type="term" value="F:arabinogalactan endo-1,4-beta-galactosidase activity"/>
    <property type="evidence" value="ECO:0007669"/>
    <property type="project" value="UniProtKB-EC"/>
</dbReference>
<dbReference type="RefSeq" id="XP_009551149.1">
    <property type="nucleotide sequence ID" value="XM_009552854.1"/>
</dbReference>
<dbReference type="InterPro" id="IPR011683">
    <property type="entry name" value="Glyco_hydro_53"/>
</dbReference>
<dbReference type="Pfam" id="PF07745">
    <property type="entry name" value="Glyco_hydro_53"/>
    <property type="match status" value="1"/>
</dbReference>